<dbReference type="Proteomes" id="UP000294963">
    <property type="component" value="Unassembled WGS sequence"/>
</dbReference>
<dbReference type="OrthoDB" id="6694699at2"/>
<comment type="caution">
    <text evidence="1">The sequence shown here is derived from an EMBL/GenBank/DDBJ whole genome shotgun (WGS) entry which is preliminary data.</text>
</comment>
<accession>A0A4R1XGL0</accession>
<gene>
    <name evidence="1" type="ORF">EC844_12616</name>
</gene>
<dbReference type="AlphaFoldDB" id="A0A4R1XGL0"/>
<dbReference type="EMBL" id="SLVJ01000026">
    <property type="protein sequence ID" value="TCM61862.1"/>
    <property type="molecule type" value="Genomic_DNA"/>
</dbReference>
<organism evidence="1 2">
    <name type="scientific">Acinetobacter calcoaceticus</name>
    <dbReference type="NCBI Taxonomy" id="471"/>
    <lineage>
        <taxon>Bacteria</taxon>
        <taxon>Pseudomonadati</taxon>
        <taxon>Pseudomonadota</taxon>
        <taxon>Gammaproteobacteria</taxon>
        <taxon>Moraxellales</taxon>
        <taxon>Moraxellaceae</taxon>
        <taxon>Acinetobacter</taxon>
        <taxon>Acinetobacter calcoaceticus/baumannii complex</taxon>
    </lineage>
</organism>
<proteinExistence type="predicted"/>
<evidence type="ECO:0000313" key="2">
    <source>
        <dbReference type="Proteomes" id="UP000294963"/>
    </source>
</evidence>
<sequence>MSTKIEGTLPVAIKILDGQTEVKGKNVVMHQMTAIQFIQSQAGLDEGQFIAIADLSSMTKLIDEKGNEHALSYEALGNSSRANMDYLSRLKVQLDAKEAAEN</sequence>
<reference evidence="1 2" key="1">
    <citation type="submission" date="2019-03" db="EMBL/GenBank/DDBJ databases">
        <title>Genomic analyses of the natural microbiome of Caenorhabditis elegans.</title>
        <authorList>
            <person name="Samuel B."/>
        </authorList>
    </citation>
    <scope>NUCLEOTIDE SEQUENCE [LARGE SCALE GENOMIC DNA]</scope>
    <source>
        <strain evidence="1 2">JUb89</strain>
    </source>
</reference>
<name>A0A4R1XGL0_ACICA</name>
<evidence type="ECO:0000313" key="1">
    <source>
        <dbReference type="EMBL" id="TCM61862.1"/>
    </source>
</evidence>
<keyword evidence="2" id="KW-1185">Reference proteome</keyword>
<protein>
    <submittedName>
        <fullName evidence="1">Uncharacterized protein</fullName>
    </submittedName>
</protein>